<keyword evidence="6" id="KW-1185">Reference proteome</keyword>
<keyword evidence="1" id="KW-0808">Transferase</keyword>
<dbReference type="PANTHER" id="PTHR34069">
    <property type="entry name" value="3-OXOACYL-[ACYL-CARRIER-PROTEIN] SYNTHASE 3"/>
    <property type="match status" value="1"/>
</dbReference>
<dbReference type="Pfam" id="PF08545">
    <property type="entry name" value="ACP_syn_III"/>
    <property type="match status" value="1"/>
</dbReference>
<feature type="domain" description="Beta-ketoacyl-[acyl-carrier-protein] synthase III N-terminal" evidence="4">
    <location>
        <begin position="113"/>
        <end position="189"/>
    </location>
</feature>
<evidence type="ECO:0000259" key="3">
    <source>
        <dbReference type="Pfam" id="PF08541"/>
    </source>
</evidence>
<dbReference type="CDD" id="cd00830">
    <property type="entry name" value="KAS_III"/>
    <property type="match status" value="1"/>
</dbReference>
<accession>A0ABS2UAL4</accession>
<dbReference type="InterPro" id="IPR016039">
    <property type="entry name" value="Thiolase-like"/>
</dbReference>
<dbReference type="NCBIfam" id="NF006829">
    <property type="entry name" value="PRK09352.1"/>
    <property type="match status" value="1"/>
</dbReference>
<dbReference type="SUPFAM" id="SSF53901">
    <property type="entry name" value="Thiolase-like"/>
    <property type="match status" value="1"/>
</dbReference>
<dbReference type="Proteomes" id="UP000724686">
    <property type="component" value="Unassembled WGS sequence"/>
</dbReference>
<sequence>MKTSSWGIRIQGTGRYLPGTPVSNLELISKSGLDTSDDWIVSNLGIRQRHWAPEGIATSHIAAEASLIALEEANISSKDLDRIILCTSTGDWTSPAAASKVQNLIGATCPAEDKQVACSGFLFGLDHAARLIYSGERNVLVIGADVKSRFIRKNDLRLFPIFGDGAGAAILSKGKPGEGLIASRLWTDGSKLEHLYTPAGGSAMPASFESVQKDLHSTIMQVEGKIIFDDAISIMTLMSQKICEEAELSLDEIDVFIPHQANIRIMSSVAKNLGISSEKVVTTIDHTGNIVAGTIPYALDFARKQERIKPGYKILFVCAGAGYSAAAAIYIEPAI</sequence>
<evidence type="ECO:0000256" key="2">
    <source>
        <dbReference type="ARBA" id="ARBA00023315"/>
    </source>
</evidence>
<gene>
    <name evidence="5" type="ORF">JWG45_05360</name>
</gene>
<proteinExistence type="predicted"/>
<dbReference type="InterPro" id="IPR013751">
    <property type="entry name" value="ACP_syn_III_N"/>
</dbReference>
<organism evidence="5 6">
    <name type="scientific">Leptospira ainlahdjerensis</name>
    <dbReference type="NCBI Taxonomy" id="2810033"/>
    <lineage>
        <taxon>Bacteria</taxon>
        <taxon>Pseudomonadati</taxon>
        <taxon>Spirochaetota</taxon>
        <taxon>Spirochaetia</taxon>
        <taxon>Leptospirales</taxon>
        <taxon>Leptospiraceae</taxon>
        <taxon>Leptospira</taxon>
    </lineage>
</organism>
<feature type="domain" description="Beta-ketoacyl-[acyl-carrier-protein] synthase III C-terminal" evidence="3">
    <location>
        <begin position="243"/>
        <end position="329"/>
    </location>
</feature>
<dbReference type="Pfam" id="PF08541">
    <property type="entry name" value="ACP_syn_III_C"/>
    <property type="match status" value="1"/>
</dbReference>
<dbReference type="RefSeq" id="WP_205278740.1">
    <property type="nucleotide sequence ID" value="NZ_JAFFPU010000024.1"/>
</dbReference>
<name>A0ABS2UAL4_9LEPT</name>
<protein>
    <submittedName>
        <fullName evidence="5">Ketoacyl-ACP synthase III</fullName>
    </submittedName>
</protein>
<keyword evidence="2" id="KW-0012">Acyltransferase</keyword>
<dbReference type="InterPro" id="IPR013747">
    <property type="entry name" value="ACP_syn_III_C"/>
</dbReference>
<comment type="caution">
    <text evidence="5">The sequence shown here is derived from an EMBL/GenBank/DDBJ whole genome shotgun (WGS) entry which is preliminary data.</text>
</comment>
<dbReference type="EMBL" id="JAFFPU010000024">
    <property type="protein sequence ID" value="MBM9576578.1"/>
    <property type="molecule type" value="Genomic_DNA"/>
</dbReference>
<evidence type="ECO:0000313" key="5">
    <source>
        <dbReference type="EMBL" id="MBM9576578.1"/>
    </source>
</evidence>
<evidence type="ECO:0000259" key="4">
    <source>
        <dbReference type="Pfam" id="PF08545"/>
    </source>
</evidence>
<evidence type="ECO:0000313" key="6">
    <source>
        <dbReference type="Proteomes" id="UP000724686"/>
    </source>
</evidence>
<evidence type="ECO:0000256" key="1">
    <source>
        <dbReference type="ARBA" id="ARBA00022679"/>
    </source>
</evidence>
<dbReference type="PANTHER" id="PTHR34069:SF2">
    <property type="entry name" value="BETA-KETOACYL-[ACYL-CARRIER-PROTEIN] SYNTHASE III"/>
    <property type="match status" value="1"/>
</dbReference>
<dbReference type="Gene3D" id="3.40.47.10">
    <property type="match status" value="1"/>
</dbReference>
<reference evidence="5 6" key="1">
    <citation type="submission" date="2021-02" db="EMBL/GenBank/DDBJ databases">
        <title>Leptospira ainlahdjerensis sp. nov., Leptospira ainazelensis sp. nov., Leptospira abararensis sp. nov. and Leptospira chreensis sp. nov., four new species isolated from water sources in Algeria.</title>
        <authorList>
            <person name="Amara Korba A."/>
            <person name="Kainiu M."/>
            <person name="Vincent A.T."/>
            <person name="Mariet J.-F."/>
            <person name="Veyrier F.J."/>
            <person name="Goarant C."/>
            <person name="Picardeau M."/>
        </authorList>
    </citation>
    <scope>NUCLEOTIDE SEQUENCE [LARGE SCALE GENOMIC DNA]</scope>
    <source>
        <strain evidence="5 6">201903070</strain>
    </source>
</reference>